<dbReference type="OrthoDB" id="7876991at2"/>
<dbReference type="STRING" id="340021.TM5383_00813"/>
<dbReference type="AlphaFoldDB" id="A0A0P1H3V4"/>
<proteinExistence type="predicted"/>
<keyword evidence="2" id="KW-1185">Reference proteome</keyword>
<protein>
    <submittedName>
        <fullName evidence="1">Uncharacterized protein</fullName>
    </submittedName>
</protein>
<organism evidence="1 2">
    <name type="scientific">Thalassovita mediterranea</name>
    <dbReference type="NCBI Taxonomy" id="340021"/>
    <lineage>
        <taxon>Bacteria</taxon>
        <taxon>Pseudomonadati</taxon>
        <taxon>Pseudomonadota</taxon>
        <taxon>Alphaproteobacteria</taxon>
        <taxon>Rhodobacterales</taxon>
        <taxon>Roseobacteraceae</taxon>
        <taxon>Thalassovita</taxon>
    </lineage>
</organism>
<dbReference type="RefSeq" id="WP_156415721.1">
    <property type="nucleotide sequence ID" value="NZ_CYSF01000006.1"/>
</dbReference>
<evidence type="ECO:0000313" key="1">
    <source>
        <dbReference type="EMBL" id="CUH83617.1"/>
    </source>
</evidence>
<evidence type="ECO:0000313" key="2">
    <source>
        <dbReference type="Proteomes" id="UP000051681"/>
    </source>
</evidence>
<reference evidence="1 2" key="1">
    <citation type="submission" date="2015-09" db="EMBL/GenBank/DDBJ databases">
        <authorList>
            <consortium name="Swine Surveillance"/>
        </authorList>
    </citation>
    <scope>NUCLEOTIDE SEQUENCE [LARGE SCALE GENOMIC DNA]</scope>
    <source>
        <strain evidence="1 2">CECT 8383</strain>
    </source>
</reference>
<sequence length="52" mass="5820">MNANQLINMVIRQVMRRLVNKGVNAGLNKLGGSAKNVRNARKASRMADRLNR</sequence>
<gene>
    <name evidence="1" type="ORF">TM5383_00813</name>
</gene>
<accession>A0A0P1H3V4</accession>
<dbReference type="EMBL" id="CYSF01000006">
    <property type="protein sequence ID" value="CUH83617.1"/>
    <property type="molecule type" value="Genomic_DNA"/>
</dbReference>
<dbReference type="Proteomes" id="UP000051681">
    <property type="component" value="Unassembled WGS sequence"/>
</dbReference>
<name>A0A0P1H3V4_9RHOB</name>